<evidence type="ECO:0000313" key="2">
    <source>
        <dbReference type="EMBL" id="EAY31238.1"/>
    </source>
</evidence>
<dbReference type="InterPro" id="IPR029058">
    <property type="entry name" value="AB_hydrolase_fold"/>
</dbReference>
<dbReference type="GO" id="GO:0006508">
    <property type="term" value="P:proteolysis"/>
    <property type="evidence" value="ECO:0007669"/>
    <property type="project" value="InterPro"/>
</dbReference>
<dbReference type="GO" id="GO:0016747">
    <property type="term" value="F:acyltransferase activity, transferring groups other than amino-acyl groups"/>
    <property type="evidence" value="ECO:0007669"/>
    <property type="project" value="TreeGrafter"/>
</dbReference>
<evidence type="ECO:0000259" key="1">
    <source>
        <dbReference type="Pfam" id="PF00326"/>
    </source>
</evidence>
<dbReference type="AlphaFoldDB" id="A1ZDT0"/>
<dbReference type="PANTHER" id="PTHR48098">
    <property type="entry name" value="ENTEROCHELIN ESTERASE-RELATED"/>
    <property type="match status" value="1"/>
</dbReference>
<dbReference type="GO" id="GO:0008236">
    <property type="term" value="F:serine-type peptidase activity"/>
    <property type="evidence" value="ECO:0007669"/>
    <property type="project" value="InterPro"/>
</dbReference>
<reference evidence="2 3" key="1">
    <citation type="submission" date="2007-01" db="EMBL/GenBank/DDBJ databases">
        <authorList>
            <person name="Haygood M."/>
            <person name="Podell S."/>
            <person name="Anderson C."/>
            <person name="Hopkinson B."/>
            <person name="Roe K."/>
            <person name="Barbeau K."/>
            <person name="Gaasterland T."/>
            <person name="Ferriera S."/>
            <person name="Johnson J."/>
            <person name="Kravitz S."/>
            <person name="Beeson K."/>
            <person name="Sutton G."/>
            <person name="Rogers Y.-H."/>
            <person name="Friedman R."/>
            <person name="Frazier M."/>
            <person name="Venter J.C."/>
        </authorList>
    </citation>
    <scope>NUCLEOTIDE SEQUENCE [LARGE SCALE GENOMIC DNA]</scope>
    <source>
        <strain evidence="2 3">ATCC 23134</strain>
    </source>
</reference>
<proteinExistence type="predicted"/>
<protein>
    <recommendedName>
        <fullName evidence="1">Peptidase S9 prolyl oligopeptidase catalytic domain-containing protein</fullName>
    </recommendedName>
</protein>
<dbReference type="InterPro" id="IPR001375">
    <property type="entry name" value="Peptidase_S9_cat"/>
</dbReference>
<dbReference type="Proteomes" id="UP000004095">
    <property type="component" value="Unassembled WGS sequence"/>
</dbReference>
<feature type="domain" description="Peptidase S9 prolyl oligopeptidase catalytic" evidence="1">
    <location>
        <begin position="145"/>
        <end position="294"/>
    </location>
</feature>
<dbReference type="eggNOG" id="COG1506">
    <property type="taxonomic scope" value="Bacteria"/>
</dbReference>
<organism evidence="2 3">
    <name type="scientific">Microscilla marina ATCC 23134</name>
    <dbReference type="NCBI Taxonomy" id="313606"/>
    <lineage>
        <taxon>Bacteria</taxon>
        <taxon>Pseudomonadati</taxon>
        <taxon>Bacteroidota</taxon>
        <taxon>Cytophagia</taxon>
        <taxon>Cytophagales</taxon>
        <taxon>Microscillaceae</taxon>
        <taxon>Microscilla</taxon>
    </lineage>
</organism>
<dbReference type="Gene3D" id="3.40.50.1820">
    <property type="entry name" value="alpha/beta hydrolase"/>
    <property type="match status" value="1"/>
</dbReference>
<dbReference type="Pfam" id="PF00326">
    <property type="entry name" value="Peptidase_S9"/>
    <property type="match status" value="1"/>
</dbReference>
<evidence type="ECO:0000313" key="3">
    <source>
        <dbReference type="Proteomes" id="UP000004095"/>
    </source>
</evidence>
<gene>
    <name evidence="2" type="ORF">M23134_04071</name>
</gene>
<dbReference type="SUPFAM" id="SSF53474">
    <property type="entry name" value="alpha/beta-Hydrolases"/>
    <property type="match status" value="1"/>
</dbReference>
<dbReference type="InterPro" id="IPR050583">
    <property type="entry name" value="Mycobacterial_A85_antigen"/>
</dbReference>
<name>A1ZDT0_MICM2</name>
<comment type="caution">
    <text evidence="2">The sequence shown here is derived from an EMBL/GenBank/DDBJ whole genome shotgun (WGS) entry which is preliminary data.</text>
</comment>
<accession>A1ZDT0</accession>
<sequence>MIWWGWYCLWGVVVVGCNRPQAKNGQKTQDSVTVSTLADSVEVKPPTCDSLRRMQTIKVAGHLVDIAVPQDSTNIKANLLVLQGWNFPKDDWCKKSSLCKKALSQGYRLIMPEMGKSTYSSKLYPETLKQWRKYPTLKWVTDSLIPYLQQRYCIMTPHQANFVVGLSTGARGAGLVVLNLPGLFKAVAALSGDFDQRKIPYDRIMTGFYGSIATFPKRWAGEDNMVVNIQKFKTPFYLGHGKLDRVCPPAQTQLFYQTLKKAHPRLKVVLSMPTWAAHNYRYWDYEVDKFLKFFEAYR</sequence>
<dbReference type="EMBL" id="AAWS01000003">
    <property type="protein sequence ID" value="EAY31238.1"/>
    <property type="molecule type" value="Genomic_DNA"/>
</dbReference>
<keyword evidence="3" id="KW-1185">Reference proteome</keyword>
<dbReference type="PANTHER" id="PTHR48098:SF1">
    <property type="entry name" value="DIACYLGLYCEROL ACYLTRANSFERASE_MYCOLYLTRANSFERASE AG85A"/>
    <property type="match status" value="1"/>
</dbReference>